<reference evidence="2" key="1">
    <citation type="journal article" date="2014" name="Front. Microbiol.">
        <title>High frequency of phylogenetically diverse reductive dehalogenase-homologous genes in deep subseafloor sedimentary metagenomes.</title>
        <authorList>
            <person name="Kawai M."/>
            <person name="Futagami T."/>
            <person name="Toyoda A."/>
            <person name="Takaki Y."/>
            <person name="Nishi S."/>
            <person name="Hori S."/>
            <person name="Arai W."/>
            <person name="Tsubouchi T."/>
            <person name="Morono Y."/>
            <person name="Uchiyama I."/>
            <person name="Ito T."/>
            <person name="Fujiyama A."/>
            <person name="Inagaki F."/>
            <person name="Takami H."/>
        </authorList>
    </citation>
    <scope>NUCLEOTIDE SEQUENCE</scope>
    <source>
        <strain evidence="2">Expedition CK06-06</strain>
    </source>
</reference>
<feature type="non-terminal residue" evidence="2">
    <location>
        <position position="1"/>
    </location>
</feature>
<proteinExistence type="predicted"/>
<accession>X1VER0</accession>
<evidence type="ECO:0000259" key="1">
    <source>
        <dbReference type="Pfam" id="PF17128"/>
    </source>
</evidence>
<dbReference type="EMBL" id="BARW01042633">
    <property type="protein sequence ID" value="GAJ16292.1"/>
    <property type="molecule type" value="Genomic_DNA"/>
</dbReference>
<feature type="non-terminal residue" evidence="2">
    <location>
        <position position="57"/>
    </location>
</feature>
<gene>
    <name evidence="2" type="ORF">S12H4_63048</name>
</gene>
<dbReference type="AlphaFoldDB" id="X1VER0"/>
<organism evidence="2">
    <name type="scientific">marine sediment metagenome</name>
    <dbReference type="NCBI Taxonomy" id="412755"/>
    <lineage>
        <taxon>unclassified sequences</taxon>
        <taxon>metagenomes</taxon>
        <taxon>ecological metagenomes</taxon>
    </lineage>
</organism>
<name>X1VER0_9ZZZZ</name>
<evidence type="ECO:0000313" key="2">
    <source>
        <dbReference type="EMBL" id="GAJ16292.1"/>
    </source>
</evidence>
<dbReference type="InterPro" id="IPR033396">
    <property type="entry name" value="DUF5107"/>
</dbReference>
<dbReference type="Pfam" id="PF17128">
    <property type="entry name" value="DUF5107"/>
    <property type="match status" value="1"/>
</dbReference>
<protein>
    <recommendedName>
        <fullName evidence="1">DUF5107 domain-containing protein</fullName>
    </recommendedName>
</protein>
<comment type="caution">
    <text evidence="2">The sequence shown here is derived from an EMBL/GenBank/DDBJ whole genome shotgun (WGS) entry which is preliminary data.</text>
</comment>
<feature type="domain" description="DUF5107" evidence="1">
    <location>
        <begin position="2"/>
        <end position="51"/>
    </location>
</feature>
<sequence length="57" mass="6438">AGTAYVANHHTALGKKFWQWGPGPQGRIWDKILTDKDGPYVELMVGAYSDNQPDYSW</sequence>